<dbReference type="InterPro" id="IPR011054">
    <property type="entry name" value="Rudment_hybrid_motif"/>
</dbReference>
<feature type="binding site" evidence="7">
    <location>
        <position position="303"/>
    </location>
    <ligand>
        <name>Mg(2+)</name>
        <dbReference type="ChEBI" id="CHEBI:18420"/>
    </ligand>
</feature>
<evidence type="ECO:0000256" key="7">
    <source>
        <dbReference type="HAMAP-Rule" id="MF_01643"/>
    </source>
</evidence>
<evidence type="ECO:0000256" key="4">
    <source>
        <dbReference type="ARBA" id="ARBA00022755"/>
    </source>
</evidence>
<dbReference type="InterPro" id="IPR011761">
    <property type="entry name" value="ATP-grasp"/>
</dbReference>
<feature type="binding site" evidence="7">
    <location>
        <position position="124"/>
    </location>
    <ligand>
        <name>ATP</name>
        <dbReference type="ChEBI" id="CHEBI:30616"/>
    </ligand>
</feature>
<evidence type="ECO:0000256" key="3">
    <source>
        <dbReference type="ARBA" id="ARBA00022741"/>
    </source>
</evidence>
<dbReference type="GO" id="GO:0005524">
    <property type="term" value="F:ATP binding"/>
    <property type="evidence" value="ECO:0007669"/>
    <property type="project" value="UniProtKB-UniRule"/>
</dbReference>
<comment type="catalytic activity">
    <reaction evidence="7">
        <text>N(1)-(5-phospho-beta-D-ribosyl)glycinamide + formate + ATP = N(2)-formyl-N(1)-(5-phospho-beta-D-ribosyl)glycinamide + ADP + phosphate + H(+)</text>
        <dbReference type="Rhea" id="RHEA:24829"/>
        <dbReference type="ChEBI" id="CHEBI:15378"/>
        <dbReference type="ChEBI" id="CHEBI:15740"/>
        <dbReference type="ChEBI" id="CHEBI:30616"/>
        <dbReference type="ChEBI" id="CHEBI:43474"/>
        <dbReference type="ChEBI" id="CHEBI:143788"/>
        <dbReference type="ChEBI" id="CHEBI:147286"/>
        <dbReference type="ChEBI" id="CHEBI:456216"/>
        <dbReference type="EC" id="6.3.1.21"/>
    </reaction>
</comment>
<dbReference type="GO" id="GO:0004644">
    <property type="term" value="F:phosphoribosylglycinamide formyltransferase activity"/>
    <property type="evidence" value="ECO:0007669"/>
    <property type="project" value="InterPro"/>
</dbReference>
<keyword evidence="9" id="KW-0808">Transferase</keyword>
<dbReference type="GO" id="GO:0000287">
    <property type="term" value="F:magnesium ion binding"/>
    <property type="evidence" value="ECO:0007669"/>
    <property type="project" value="InterPro"/>
</dbReference>
<dbReference type="PROSITE" id="PS50975">
    <property type="entry name" value="ATP_GRASP"/>
    <property type="match status" value="1"/>
</dbReference>
<dbReference type="InterPro" id="IPR005862">
    <property type="entry name" value="PurT"/>
</dbReference>
<dbReference type="EC" id="6.3.1.21" evidence="7"/>
<dbReference type="Pfam" id="PF02222">
    <property type="entry name" value="ATP-grasp"/>
    <property type="match status" value="1"/>
</dbReference>
<keyword evidence="6 7" id="KW-0460">Magnesium</keyword>
<dbReference type="Pfam" id="PF21244">
    <property type="entry name" value="PurT_C"/>
    <property type="match status" value="1"/>
</dbReference>
<proteinExistence type="inferred from homology"/>
<dbReference type="SUPFAM" id="SSF56059">
    <property type="entry name" value="Glutathione synthetase ATP-binding domain-like"/>
    <property type="match status" value="1"/>
</dbReference>
<dbReference type="EMBL" id="MWWT01000008">
    <property type="protein sequence ID" value="OZG53735.1"/>
    <property type="molecule type" value="Genomic_DNA"/>
</dbReference>
<evidence type="ECO:0000259" key="8">
    <source>
        <dbReference type="PROSITE" id="PS50975"/>
    </source>
</evidence>
<dbReference type="SUPFAM" id="SSF52440">
    <property type="entry name" value="PreATP-grasp domain"/>
    <property type="match status" value="1"/>
</dbReference>
<dbReference type="InterPro" id="IPR013815">
    <property type="entry name" value="ATP_grasp_subdomain_1"/>
</dbReference>
<feature type="binding site" evidence="7">
    <location>
        <position position="165"/>
    </location>
    <ligand>
        <name>ATP</name>
        <dbReference type="ChEBI" id="CHEBI:30616"/>
    </ligand>
</feature>
<dbReference type="UniPathway" id="UPA00074">
    <property type="reaction ID" value="UER00127"/>
</dbReference>
<comment type="subunit">
    <text evidence="7">Homodimer.</text>
</comment>
<dbReference type="Proteomes" id="UP000243657">
    <property type="component" value="Unassembled WGS sequence"/>
</dbReference>
<dbReference type="InterPro" id="IPR054350">
    <property type="entry name" value="PurT/PurK_preATP-grasp"/>
</dbReference>
<dbReference type="Gene3D" id="3.40.50.20">
    <property type="match status" value="1"/>
</dbReference>
<keyword evidence="2 7" id="KW-0479">Metal-binding</keyword>
<evidence type="ECO:0000256" key="1">
    <source>
        <dbReference type="ARBA" id="ARBA00022598"/>
    </source>
</evidence>
<dbReference type="InterPro" id="IPR003135">
    <property type="entry name" value="ATP-grasp_carboxylate-amine"/>
</dbReference>
<organism evidence="9 10">
    <name type="scientific">Alloscardovia macacae</name>
    <dbReference type="NCBI Taxonomy" id="1160091"/>
    <lineage>
        <taxon>Bacteria</taxon>
        <taxon>Bacillati</taxon>
        <taxon>Actinomycetota</taxon>
        <taxon>Actinomycetes</taxon>
        <taxon>Bifidobacteriales</taxon>
        <taxon>Bifidobacteriaceae</taxon>
        <taxon>Alloscardovia</taxon>
    </lineage>
</organism>
<keyword evidence="4 7" id="KW-0658">Purine biosynthesis</keyword>
<evidence type="ECO:0000256" key="6">
    <source>
        <dbReference type="ARBA" id="ARBA00022842"/>
    </source>
</evidence>
<dbReference type="Gene3D" id="3.30.1490.20">
    <property type="entry name" value="ATP-grasp fold, A domain"/>
    <property type="match status" value="1"/>
</dbReference>
<name>A0A261F3T3_9BIFI</name>
<dbReference type="HAMAP" id="MF_01643">
    <property type="entry name" value="PurT"/>
    <property type="match status" value="1"/>
</dbReference>
<evidence type="ECO:0000256" key="5">
    <source>
        <dbReference type="ARBA" id="ARBA00022840"/>
    </source>
</evidence>
<dbReference type="InterPro" id="IPR048740">
    <property type="entry name" value="PurT_C"/>
</dbReference>
<dbReference type="GO" id="GO:0006189">
    <property type="term" value="P:'de novo' IMP biosynthetic process"/>
    <property type="evidence" value="ECO:0007669"/>
    <property type="project" value="UniProtKB-UniRule"/>
</dbReference>
<dbReference type="InterPro" id="IPR016185">
    <property type="entry name" value="PreATP-grasp_dom_sf"/>
</dbReference>
<comment type="function">
    <text evidence="7">Involved in the de novo purine biosynthesis. Catalyzes the transfer of formate to 5-phospho-ribosyl-glycinamide (GAR), producing 5-phospho-ribosyl-N-formylglycinamide (FGAR). Formate is provided by PurU via hydrolysis of 10-formyl-tetrahydrofolate.</text>
</comment>
<gene>
    <name evidence="7" type="primary">purT</name>
    <name evidence="9" type="ORF">ALMA_1300</name>
</gene>
<dbReference type="PANTHER" id="PTHR43055:SF1">
    <property type="entry name" value="FORMATE-DEPENDENT PHOSPHORIBOSYLGLYCINAMIDE FORMYLTRANSFERASE"/>
    <property type="match status" value="1"/>
</dbReference>
<dbReference type="RefSeq" id="WP_094726915.1">
    <property type="nucleotide sequence ID" value="NZ_JBHLWS010000009.1"/>
</dbReference>
<protein>
    <recommendedName>
        <fullName evidence="7">Formate-dependent phosphoribosylglycinamide formyltransferase</fullName>
        <ecNumber evidence="7">6.3.1.21</ecNumber>
    </recommendedName>
    <alternativeName>
        <fullName evidence="7">5'-phosphoribosylglycinamide transformylase 2</fullName>
    </alternativeName>
    <alternativeName>
        <fullName evidence="7">Formate-dependent GAR transformylase</fullName>
    </alternativeName>
    <alternativeName>
        <fullName evidence="7">GAR transformylase 2</fullName>
        <shortName evidence="7">GART 2</shortName>
    </alternativeName>
    <alternativeName>
        <fullName evidence="7">Non-folate glycinamide ribonucleotide transformylase</fullName>
    </alternativeName>
    <alternativeName>
        <fullName evidence="7">Phosphoribosylglycinamide formyltransferase 2</fullName>
    </alternativeName>
</protein>
<feature type="binding site" evidence="7">
    <location>
        <position position="384"/>
    </location>
    <ligand>
        <name>N(1)-(5-phospho-beta-D-ribosyl)glycinamide</name>
        <dbReference type="ChEBI" id="CHEBI:143788"/>
    </ligand>
</feature>
<keyword evidence="10" id="KW-1185">Reference proteome</keyword>
<feature type="binding site" evidence="7">
    <location>
        <position position="91"/>
    </location>
    <ligand>
        <name>N(1)-(5-phospho-beta-D-ribosyl)glycinamide</name>
        <dbReference type="ChEBI" id="CHEBI:143788"/>
    </ligand>
</feature>
<dbReference type="AlphaFoldDB" id="A0A261F3T3"/>
<feature type="binding site" evidence="7">
    <location>
        <begin position="391"/>
        <end position="392"/>
    </location>
    <ligand>
        <name>N(1)-(5-phospho-beta-D-ribosyl)glycinamide</name>
        <dbReference type="ChEBI" id="CHEBI:143788"/>
    </ligand>
</feature>
<reference evidence="9 10" key="1">
    <citation type="journal article" date="2017" name="BMC Genomics">
        <title>Comparative genomic and phylogenomic analyses of the Bifidobacteriaceae family.</title>
        <authorList>
            <person name="Lugli G.A."/>
            <person name="Milani C."/>
            <person name="Turroni F."/>
            <person name="Duranti S."/>
            <person name="Mancabelli L."/>
            <person name="Mangifesta M."/>
            <person name="Ferrario C."/>
            <person name="Modesto M."/>
            <person name="Mattarelli P."/>
            <person name="Jiri K."/>
            <person name="van Sinderen D."/>
            <person name="Ventura M."/>
        </authorList>
    </citation>
    <scope>NUCLEOTIDE SEQUENCE [LARGE SCALE GENOMIC DNA]</scope>
    <source>
        <strain evidence="9 10">DSM 24762</strain>
    </source>
</reference>
<dbReference type="Pfam" id="PF22660">
    <property type="entry name" value="RS_preATP-grasp-like"/>
    <property type="match status" value="1"/>
</dbReference>
<feature type="domain" description="ATP-grasp" evidence="8">
    <location>
        <begin position="129"/>
        <end position="332"/>
    </location>
</feature>
<feature type="binding site" evidence="7">
    <location>
        <position position="310"/>
    </location>
    <ligand>
        <name>N(1)-(5-phospho-beta-D-ribosyl)glycinamide</name>
        <dbReference type="ChEBI" id="CHEBI:143788"/>
    </ligand>
</feature>
<dbReference type="PANTHER" id="PTHR43055">
    <property type="entry name" value="FORMATE-DEPENDENT PHOSPHORIBOSYLGLYCINAMIDE FORMYLTRANSFERASE"/>
    <property type="match status" value="1"/>
</dbReference>
<comment type="similarity">
    <text evidence="7">Belongs to the PurK/PurT family.</text>
</comment>
<evidence type="ECO:0000313" key="10">
    <source>
        <dbReference type="Proteomes" id="UP000243657"/>
    </source>
</evidence>
<keyword evidence="1 7" id="KW-0436">Ligase</keyword>
<feature type="binding site" evidence="7">
    <location>
        <begin position="170"/>
        <end position="175"/>
    </location>
    <ligand>
        <name>ATP</name>
        <dbReference type="ChEBI" id="CHEBI:30616"/>
    </ligand>
</feature>
<dbReference type="GO" id="GO:0043815">
    <property type="term" value="F:phosphoribosylglycinamide formyltransferase 2 activity"/>
    <property type="evidence" value="ECO:0007669"/>
    <property type="project" value="UniProtKB-UniRule"/>
</dbReference>
<feature type="binding site" evidence="7">
    <location>
        <position position="217"/>
    </location>
    <ligand>
        <name>ATP</name>
        <dbReference type="ChEBI" id="CHEBI:30616"/>
    </ligand>
</feature>
<evidence type="ECO:0000313" key="9">
    <source>
        <dbReference type="EMBL" id="OZG53735.1"/>
    </source>
</evidence>
<feature type="binding site" evidence="7">
    <location>
        <begin position="209"/>
        <end position="212"/>
    </location>
    <ligand>
        <name>ATP</name>
        <dbReference type="ChEBI" id="CHEBI:30616"/>
    </ligand>
</feature>
<dbReference type="GO" id="GO:0005829">
    <property type="term" value="C:cytosol"/>
    <property type="evidence" value="ECO:0007669"/>
    <property type="project" value="TreeGrafter"/>
</dbReference>
<dbReference type="Gene3D" id="3.30.470.20">
    <property type="entry name" value="ATP-grasp fold, B domain"/>
    <property type="match status" value="1"/>
</dbReference>
<keyword evidence="3 7" id="KW-0547">Nucleotide-binding</keyword>
<comment type="caution">
    <text evidence="9">The sequence shown here is derived from an EMBL/GenBank/DDBJ whole genome shotgun (WGS) entry which is preliminary data.</text>
</comment>
<comment type="pathway">
    <text evidence="7">Purine metabolism; IMP biosynthesis via de novo pathway; N(2)-formyl-N(1)-(5-phospho-D-ribosyl)glycinamide from N(1)-(5-phospho-D-ribosyl)glycinamide (formate route): step 1/1.</text>
</comment>
<keyword evidence="5 7" id="KW-0067">ATP-binding</keyword>
<dbReference type="SUPFAM" id="SSF51246">
    <property type="entry name" value="Rudiment single hybrid motif"/>
    <property type="match status" value="1"/>
</dbReference>
<dbReference type="NCBIfam" id="NF006766">
    <property type="entry name" value="PRK09288.1"/>
    <property type="match status" value="1"/>
</dbReference>
<evidence type="ECO:0000256" key="2">
    <source>
        <dbReference type="ARBA" id="ARBA00022723"/>
    </source>
</evidence>
<feature type="binding site" evidence="7">
    <location>
        <begin position="31"/>
        <end position="32"/>
    </location>
    <ligand>
        <name>N(1)-(5-phospho-beta-D-ribosyl)glycinamide</name>
        <dbReference type="ChEBI" id="CHEBI:143788"/>
    </ligand>
</feature>
<feature type="binding site" evidence="7">
    <location>
        <position position="290"/>
    </location>
    <ligand>
        <name>Mg(2+)</name>
        <dbReference type="ChEBI" id="CHEBI:18420"/>
    </ligand>
</feature>
<accession>A0A261F3T3</accession>
<sequence>MTTQPVSAHLGAPYSTLREDSTRIMLLGSGELGKEIALEAMRLGAYVIAVDSYEHAPAHHVAHEFHVIDMSHEETLSALIREVQPDIIVPEVEAIATSALTAAQRDQHIQVVPSVSIAQICMNREALRVTAAEKCGVPTTPYRFAQSEEELLDGALEVGFPCVIKPILSSSGHGQSVAHSPEDIPASWRHAQEDRRTAGDGTVSRVIVEAFAPLDYELTILTVSSSAGVVTCPPVGHVQKDGDYRESWQPAVIKQSTLEEAQRVARAVVEQLVADAQAVGEKGWGVFGVEIFVLTDGRVLFNEVSPRPHDTGMVTMISQNLSEFALHARAILGIPVHANDVTLRDASRAYASRAVVVEGEGEVIFSNLPEALSTPGTDLRLFGKPEVHGHRRMAVLLASAESADEARESTAHMLETLNIQVR</sequence>